<sequence>MKWNAHSAHSRETESLGNCHSRNNHKRTEERGISWVFNQADFQSWGSSRLLQCCVQPEVRAGTPGGTALVGSLEFSTRVAYSPSLALTLASGCAPVQLASDYRFRLQQSEFTTCLLFQTPWF</sequence>
<reference evidence="2 3" key="1">
    <citation type="submission" date="2024-09" db="EMBL/GenBank/DDBJ databases">
        <title>Chromosome-scale assembly of Riccia fluitans.</title>
        <authorList>
            <person name="Paukszto L."/>
            <person name="Sawicki J."/>
            <person name="Karawczyk K."/>
            <person name="Piernik-Szablinska J."/>
            <person name="Szczecinska M."/>
            <person name="Mazdziarz M."/>
        </authorList>
    </citation>
    <scope>NUCLEOTIDE SEQUENCE [LARGE SCALE GENOMIC DNA]</scope>
    <source>
        <strain evidence="2">Rf_01</strain>
        <tissue evidence="2">Aerial parts of the thallus</tissue>
    </source>
</reference>
<proteinExistence type="predicted"/>
<feature type="region of interest" description="Disordered" evidence="1">
    <location>
        <begin position="1"/>
        <end position="24"/>
    </location>
</feature>
<dbReference type="AlphaFoldDB" id="A0ABD1ZQC5"/>
<evidence type="ECO:0000313" key="2">
    <source>
        <dbReference type="EMBL" id="KAL2653515.1"/>
    </source>
</evidence>
<dbReference type="EMBL" id="JBHFFA010000001">
    <property type="protein sequence ID" value="KAL2653515.1"/>
    <property type="molecule type" value="Genomic_DNA"/>
</dbReference>
<protein>
    <submittedName>
        <fullName evidence="2">Uncharacterized protein</fullName>
    </submittedName>
</protein>
<dbReference type="Proteomes" id="UP001605036">
    <property type="component" value="Unassembled WGS sequence"/>
</dbReference>
<comment type="caution">
    <text evidence="2">The sequence shown here is derived from an EMBL/GenBank/DDBJ whole genome shotgun (WGS) entry which is preliminary data.</text>
</comment>
<evidence type="ECO:0000256" key="1">
    <source>
        <dbReference type="SAM" id="MobiDB-lite"/>
    </source>
</evidence>
<keyword evidence="3" id="KW-1185">Reference proteome</keyword>
<accession>A0ABD1ZQC5</accession>
<evidence type="ECO:0000313" key="3">
    <source>
        <dbReference type="Proteomes" id="UP001605036"/>
    </source>
</evidence>
<organism evidence="2 3">
    <name type="scientific">Riccia fluitans</name>
    <dbReference type="NCBI Taxonomy" id="41844"/>
    <lineage>
        <taxon>Eukaryota</taxon>
        <taxon>Viridiplantae</taxon>
        <taxon>Streptophyta</taxon>
        <taxon>Embryophyta</taxon>
        <taxon>Marchantiophyta</taxon>
        <taxon>Marchantiopsida</taxon>
        <taxon>Marchantiidae</taxon>
        <taxon>Marchantiales</taxon>
        <taxon>Ricciaceae</taxon>
        <taxon>Riccia</taxon>
    </lineage>
</organism>
<gene>
    <name evidence="2" type="ORF">R1flu_021643</name>
</gene>
<name>A0ABD1ZQC5_9MARC</name>